<proteinExistence type="predicted"/>
<reference evidence="2" key="1">
    <citation type="submission" date="2020-06" db="EMBL/GenBank/DDBJ databases">
        <authorList>
            <consortium name="Plant Systems Biology data submission"/>
        </authorList>
    </citation>
    <scope>NUCLEOTIDE SEQUENCE</scope>
    <source>
        <strain evidence="2">D6</strain>
    </source>
</reference>
<accession>A0A9N8HAY3</accession>
<evidence type="ECO:0000313" key="3">
    <source>
        <dbReference type="Proteomes" id="UP001153069"/>
    </source>
</evidence>
<dbReference type="Proteomes" id="UP001153069">
    <property type="component" value="Unassembled WGS sequence"/>
</dbReference>
<organism evidence="2 3">
    <name type="scientific">Seminavis robusta</name>
    <dbReference type="NCBI Taxonomy" id="568900"/>
    <lineage>
        <taxon>Eukaryota</taxon>
        <taxon>Sar</taxon>
        <taxon>Stramenopiles</taxon>
        <taxon>Ochrophyta</taxon>
        <taxon>Bacillariophyta</taxon>
        <taxon>Bacillariophyceae</taxon>
        <taxon>Bacillariophycidae</taxon>
        <taxon>Naviculales</taxon>
        <taxon>Naviculaceae</taxon>
        <taxon>Seminavis</taxon>
    </lineage>
</organism>
<name>A0A9N8HAY3_9STRA</name>
<dbReference type="AlphaFoldDB" id="A0A9N8HAY3"/>
<evidence type="ECO:0000313" key="2">
    <source>
        <dbReference type="EMBL" id="CAB9508238.1"/>
    </source>
</evidence>
<feature type="region of interest" description="Disordered" evidence="1">
    <location>
        <begin position="1"/>
        <end position="66"/>
    </location>
</feature>
<protein>
    <submittedName>
        <fullName evidence="2">Uncharacterized protein</fullName>
    </submittedName>
</protein>
<dbReference type="EMBL" id="CAICTM010000338">
    <property type="protein sequence ID" value="CAB9508238.1"/>
    <property type="molecule type" value="Genomic_DNA"/>
</dbReference>
<sequence length="179" mass="19538">MALCTSRHSSSLLQRNGRRRRTSSVDRPRRSLLISSTSEIEDCSSDEMGTPKLMEPPTALKVTSPPTLSSTKVLECKLQTVKLLTYNGQNRRNSAPILVPVGVDDESKCESDYDNDILDLPTRSVPEHRLKLQPLYTSKGGATNPSNQGGAEIQDNWIPSILGCTLAVVAMALDMNGII</sequence>
<evidence type="ECO:0000256" key="1">
    <source>
        <dbReference type="SAM" id="MobiDB-lite"/>
    </source>
</evidence>
<comment type="caution">
    <text evidence="2">The sequence shown here is derived from an EMBL/GenBank/DDBJ whole genome shotgun (WGS) entry which is preliminary data.</text>
</comment>
<gene>
    <name evidence="2" type="ORF">SEMRO_339_G120990.1</name>
</gene>
<keyword evidence="3" id="KW-1185">Reference proteome</keyword>